<keyword evidence="2" id="KW-1185">Reference proteome</keyword>
<gene>
    <name evidence="1" type="ORF">CEXT_581811</name>
</gene>
<accession>A0AAV4R6J5</accession>
<evidence type="ECO:0000313" key="1">
    <source>
        <dbReference type="EMBL" id="GIY15875.1"/>
    </source>
</evidence>
<evidence type="ECO:0000313" key="2">
    <source>
        <dbReference type="Proteomes" id="UP001054945"/>
    </source>
</evidence>
<sequence>MAIFHRFGACDDGTEARKEARKMIHREYPDESNGRKVIKIVEIFTDTRVPRHAIFDPGMAGAQWPKSPRSEVIFYSRL</sequence>
<comment type="caution">
    <text evidence="1">The sequence shown here is derived from an EMBL/GenBank/DDBJ whole genome shotgun (WGS) entry which is preliminary data.</text>
</comment>
<name>A0AAV4R6J5_CAEEX</name>
<reference evidence="1 2" key="1">
    <citation type="submission" date="2021-06" db="EMBL/GenBank/DDBJ databases">
        <title>Caerostris extrusa draft genome.</title>
        <authorList>
            <person name="Kono N."/>
            <person name="Arakawa K."/>
        </authorList>
    </citation>
    <scope>NUCLEOTIDE SEQUENCE [LARGE SCALE GENOMIC DNA]</scope>
</reference>
<dbReference type="Proteomes" id="UP001054945">
    <property type="component" value="Unassembled WGS sequence"/>
</dbReference>
<proteinExistence type="predicted"/>
<organism evidence="1 2">
    <name type="scientific">Caerostris extrusa</name>
    <name type="common">Bark spider</name>
    <name type="synonym">Caerostris bankana</name>
    <dbReference type="NCBI Taxonomy" id="172846"/>
    <lineage>
        <taxon>Eukaryota</taxon>
        <taxon>Metazoa</taxon>
        <taxon>Ecdysozoa</taxon>
        <taxon>Arthropoda</taxon>
        <taxon>Chelicerata</taxon>
        <taxon>Arachnida</taxon>
        <taxon>Araneae</taxon>
        <taxon>Araneomorphae</taxon>
        <taxon>Entelegynae</taxon>
        <taxon>Araneoidea</taxon>
        <taxon>Araneidae</taxon>
        <taxon>Caerostris</taxon>
    </lineage>
</organism>
<protein>
    <submittedName>
        <fullName evidence="1">Uncharacterized protein</fullName>
    </submittedName>
</protein>
<dbReference type="EMBL" id="BPLR01007294">
    <property type="protein sequence ID" value="GIY15875.1"/>
    <property type="molecule type" value="Genomic_DNA"/>
</dbReference>
<dbReference type="AlphaFoldDB" id="A0AAV4R6J5"/>